<evidence type="ECO:0000313" key="2">
    <source>
        <dbReference type="Proteomes" id="UP000288805"/>
    </source>
</evidence>
<proteinExistence type="predicted"/>
<comment type="caution">
    <text evidence="1">The sequence shown here is derived from an EMBL/GenBank/DDBJ whole genome shotgun (WGS) entry which is preliminary data.</text>
</comment>
<dbReference type="AlphaFoldDB" id="A0A438EX38"/>
<evidence type="ECO:0000313" key="1">
    <source>
        <dbReference type="EMBL" id="RVW52299.1"/>
    </source>
</evidence>
<dbReference type="Proteomes" id="UP000288805">
    <property type="component" value="Unassembled WGS sequence"/>
</dbReference>
<dbReference type="EMBL" id="QGNW01001169">
    <property type="protein sequence ID" value="RVW52299.1"/>
    <property type="molecule type" value="Genomic_DNA"/>
</dbReference>
<sequence>MGRLITLLTVPKQEVRRTSSRTANGDGGTWVELTKIKQQESLWRGLVCAGLTSIKPPNKCCEKNVGARSGGHTASKIILLCIFCCDTWIKAA</sequence>
<reference evidence="1 2" key="1">
    <citation type="journal article" date="2018" name="PLoS Genet.">
        <title>Population sequencing reveals clonal diversity and ancestral inbreeding in the grapevine cultivar Chardonnay.</title>
        <authorList>
            <person name="Roach M.J."/>
            <person name="Johnson D.L."/>
            <person name="Bohlmann J."/>
            <person name="van Vuuren H.J."/>
            <person name="Jones S.J."/>
            <person name="Pretorius I.S."/>
            <person name="Schmidt S.A."/>
            <person name="Borneman A.R."/>
        </authorList>
    </citation>
    <scope>NUCLEOTIDE SEQUENCE [LARGE SCALE GENOMIC DNA]</scope>
    <source>
        <strain evidence="2">cv. Chardonnay</strain>
        <tissue evidence="1">Leaf</tissue>
    </source>
</reference>
<name>A0A438EX38_VITVI</name>
<accession>A0A438EX38</accession>
<gene>
    <name evidence="1" type="ORF">CK203_093393</name>
</gene>
<organism evidence="1 2">
    <name type="scientific">Vitis vinifera</name>
    <name type="common">Grape</name>
    <dbReference type="NCBI Taxonomy" id="29760"/>
    <lineage>
        <taxon>Eukaryota</taxon>
        <taxon>Viridiplantae</taxon>
        <taxon>Streptophyta</taxon>
        <taxon>Embryophyta</taxon>
        <taxon>Tracheophyta</taxon>
        <taxon>Spermatophyta</taxon>
        <taxon>Magnoliopsida</taxon>
        <taxon>eudicotyledons</taxon>
        <taxon>Gunneridae</taxon>
        <taxon>Pentapetalae</taxon>
        <taxon>rosids</taxon>
        <taxon>Vitales</taxon>
        <taxon>Vitaceae</taxon>
        <taxon>Viteae</taxon>
        <taxon>Vitis</taxon>
    </lineage>
</organism>
<protein>
    <submittedName>
        <fullName evidence="1">Uncharacterized protein</fullName>
    </submittedName>
</protein>